<feature type="transmembrane region" description="Helical" evidence="1">
    <location>
        <begin position="480"/>
        <end position="501"/>
    </location>
</feature>
<name>A0ABN3DYQ4_9MICO</name>
<gene>
    <name evidence="2" type="ORF">GCM10009851_30870</name>
</gene>
<evidence type="ECO:0000313" key="2">
    <source>
        <dbReference type="EMBL" id="GAA2243462.1"/>
    </source>
</evidence>
<feature type="transmembrane region" description="Helical" evidence="1">
    <location>
        <begin position="449"/>
        <end position="474"/>
    </location>
</feature>
<feature type="transmembrane region" description="Helical" evidence="1">
    <location>
        <begin position="21"/>
        <end position="49"/>
    </location>
</feature>
<organism evidence="2 3">
    <name type="scientific">Herbiconiux moechotypicola</name>
    <dbReference type="NCBI Taxonomy" id="637393"/>
    <lineage>
        <taxon>Bacteria</taxon>
        <taxon>Bacillati</taxon>
        <taxon>Actinomycetota</taxon>
        <taxon>Actinomycetes</taxon>
        <taxon>Micrococcales</taxon>
        <taxon>Microbacteriaceae</taxon>
        <taxon>Herbiconiux</taxon>
    </lineage>
</organism>
<dbReference type="Proteomes" id="UP001500929">
    <property type="component" value="Unassembled WGS sequence"/>
</dbReference>
<dbReference type="RefSeq" id="WP_259480209.1">
    <property type="nucleotide sequence ID" value="NZ_BAAAQY010000010.1"/>
</dbReference>
<feature type="transmembrane region" description="Helical" evidence="1">
    <location>
        <begin position="100"/>
        <end position="127"/>
    </location>
</feature>
<keyword evidence="1" id="KW-1133">Transmembrane helix</keyword>
<feature type="transmembrane region" description="Helical" evidence="1">
    <location>
        <begin position="172"/>
        <end position="192"/>
    </location>
</feature>
<protein>
    <recommendedName>
        <fullName evidence="4">Transporter</fullName>
    </recommendedName>
</protein>
<keyword evidence="1" id="KW-0812">Transmembrane</keyword>
<keyword evidence="3" id="KW-1185">Reference proteome</keyword>
<reference evidence="2 3" key="1">
    <citation type="journal article" date="2019" name="Int. J. Syst. Evol. Microbiol.">
        <title>The Global Catalogue of Microorganisms (GCM) 10K type strain sequencing project: providing services to taxonomists for standard genome sequencing and annotation.</title>
        <authorList>
            <consortium name="The Broad Institute Genomics Platform"/>
            <consortium name="The Broad Institute Genome Sequencing Center for Infectious Disease"/>
            <person name="Wu L."/>
            <person name="Ma J."/>
        </authorList>
    </citation>
    <scope>NUCLEOTIDE SEQUENCE [LARGE SCALE GENOMIC DNA]</scope>
    <source>
        <strain evidence="2 3">JCM 16117</strain>
    </source>
</reference>
<evidence type="ECO:0008006" key="4">
    <source>
        <dbReference type="Google" id="ProtNLM"/>
    </source>
</evidence>
<accession>A0ABN3DYQ4</accession>
<feature type="transmembrane region" description="Helical" evidence="1">
    <location>
        <begin position="331"/>
        <end position="350"/>
    </location>
</feature>
<sequence>MVATLVRLRFLVLRNTLKRSVWQLIAVIVGGLYGLGILFGAVVGLFALGFADQEIVATVVVLAGSAVILGWIVVPLVAFGVEQTLEPARLVVFPLSLRQLLVGITVAGVLGIPGIVTTIAALATGLAWLRSPLAAVAAVVTALLGVLICVIGSRTVAALSTSLQSNRRFRELGGVLVFIPLILLGPIIAWLAQGVAGSADALPSFARALGWSPLGAPWAVPADLAIGDYGPAAAKLGITLATLVILVVIWRRALAVALVTPPASAARRVARGKTGLFGVFPANPAGAVAARCLTYWRRDPRYARQIIIVPVVPVLLWFYSNNTGFAELVNFSGAVIAFFLSLAVYADLSYDGTAFATHLADGVRGRDDRLGRVAALAVIALPLSLLAVVVPVAITGSWSWLPMLVGLVAACLLTGFGVSSVSSALVVMPVPQAGDNPFKSAPGAGFTTALLGFAVWGVALALLVPAVVLGVLSLVFDSALLGWITLAVGFVLGAVVFVLGIRIGGRLLDQRGPAILSQLKAFKGA</sequence>
<dbReference type="EMBL" id="BAAAQY010000010">
    <property type="protein sequence ID" value="GAA2243462.1"/>
    <property type="molecule type" value="Genomic_DNA"/>
</dbReference>
<proteinExistence type="predicted"/>
<evidence type="ECO:0000313" key="3">
    <source>
        <dbReference type="Proteomes" id="UP001500929"/>
    </source>
</evidence>
<feature type="transmembrane region" description="Helical" evidence="1">
    <location>
        <begin position="302"/>
        <end position="319"/>
    </location>
</feature>
<comment type="caution">
    <text evidence="2">The sequence shown here is derived from an EMBL/GenBank/DDBJ whole genome shotgun (WGS) entry which is preliminary data.</text>
</comment>
<feature type="transmembrane region" description="Helical" evidence="1">
    <location>
        <begin position="55"/>
        <end position="79"/>
    </location>
</feature>
<feature type="transmembrane region" description="Helical" evidence="1">
    <location>
        <begin position="133"/>
        <end position="151"/>
    </location>
</feature>
<feature type="transmembrane region" description="Helical" evidence="1">
    <location>
        <begin position="232"/>
        <end position="250"/>
    </location>
</feature>
<feature type="transmembrane region" description="Helical" evidence="1">
    <location>
        <begin position="400"/>
        <end position="428"/>
    </location>
</feature>
<feature type="transmembrane region" description="Helical" evidence="1">
    <location>
        <begin position="370"/>
        <end position="394"/>
    </location>
</feature>
<evidence type="ECO:0000256" key="1">
    <source>
        <dbReference type="SAM" id="Phobius"/>
    </source>
</evidence>
<keyword evidence="1" id="KW-0472">Membrane</keyword>